<dbReference type="Gene3D" id="3.40.50.360">
    <property type="match status" value="1"/>
</dbReference>
<dbReference type="InterPro" id="IPR001226">
    <property type="entry name" value="Flavodoxin_CS"/>
</dbReference>
<dbReference type="SUPFAM" id="SSF52218">
    <property type="entry name" value="Flavoproteins"/>
    <property type="match status" value="1"/>
</dbReference>
<dbReference type="PROSITE" id="PS00201">
    <property type="entry name" value="FLAVODOXIN"/>
    <property type="match status" value="1"/>
</dbReference>
<dbReference type="OrthoDB" id="3253043at2"/>
<dbReference type="EMBL" id="FNZI01000001">
    <property type="protein sequence ID" value="SEJ00536.1"/>
    <property type="molecule type" value="Genomic_DNA"/>
</dbReference>
<gene>
    <name evidence="1" type="ORF">SAMN05421637_0710</name>
</gene>
<protein>
    <recommendedName>
        <fullName evidence="3">Flavodoxin</fullName>
    </recommendedName>
</protein>
<dbReference type="RefSeq" id="WP_074789127.1">
    <property type="nucleotide sequence ID" value="NZ_BBLU01000018.1"/>
</dbReference>
<evidence type="ECO:0008006" key="3">
    <source>
        <dbReference type="Google" id="ProtNLM"/>
    </source>
</evidence>
<dbReference type="STRING" id="1043493.SAMN05421637_0710"/>
<name>A0A1H6V9N5_9MICO</name>
<dbReference type="InterPro" id="IPR029039">
    <property type="entry name" value="Flavoprotein-like_sf"/>
</dbReference>
<dbReference type="GO" id="GO:0010181">
    <property type="term" value="F:FMN binding"/>
    <property type="evidence" value="ECO:0007669"/>
    <property type="project" value="InterPro"/>
</dbReference>
<reference evidence="2" key="1">
    <citation type="submission" date="2016-10" db="EMBL/GenBank/DDBJ databases">
        <authorList>
            <person name="Varghese N."/>
        </authorList>
    </citation>
    <scope>NUCLEOTIDE SEQUENCE [LARGE SCALE GENOMIC DNA]</scope>
    <source>
        <strain evidence="2">DSM 24868</strain>
    </source>
</reference>
<accession>A0A1H6V9N5</accession>
<dbReference type="Proteomes" id="UP000183315">
    <property type="component" value="Unassembled WGS sequence"/>
</dbReference>
<dbReference type="eggNOG" id="COG0716">
    <property type="taxonomic scope" value="Bacteria"/>
</dbReference>
<dbReference type="AlphaFoldDB" id="A0A1H6V9N5"/>
<dbReference type="GO" id="GO:0009055">
    <property type="term" value="F:electron transfer activity"/>
    <property type="evidence" value="ECO:0007669"/>
    <property type="project" value="InterPro"/>
</dbReference>
<sequence>MDVVVYESLYGNTAAVAHAIAEGLGEGARALSTGEASPELVAPARLVVAGAPVHAMGLPTDRSRMSAGSKPQGEFKLEADLSHPPMRTWLATLPRGPRLAASFDTRVRGPLGHGASKAIAHALTAAGLTLLDEPRGFTVHLHTTASTPAALLTEGQLDAARAWGALLREKATARL</sequence>
<organism evidence="1 2">
    <name type="scientific">Demequina mangrovi</name>
    <dbReference type="NCBI Taxonomy" id="1043493"/>
    <lineage>
        <taxon>Bacteria</taxon>
        <taxon>Bacillati</taxon>
        <taxon>Actinomycetota</taxon>
        <taxon>Actinomycetes</taxon>
        <taxon>Micrococcales</taxon>
        <taxon>Demequinaceae</taxon>
        <taxon>Demequina</taxon>
    </lineage>
</organism>
<keyword evidence="2" id="KW-1185">Reference proteome</keyword>
<evidence type="ECO:0000313" key="1">
    <source>
        <dbReference type="EMBL" id="SEJ00536.1"/>
    </source>
</evidence>
<evidence type="ECO:0000313" key="2">
    <source>
        <dbReference type="Proteomes" id="UP000183315"/>
    </source>
</evidence>
<proteinExistence type="predicted"/>